<evidence type="ECO:0000313" key="3">
    <source>
        <dbReference type="Proteomes" id="UP000199642"/>
    </source>
</evidence>
<name>A0A1I2VSA3_9BACT</name>
<dbReference type="GO" id="GO:0016810">
    <property type="term" value="F:hydrolase activity, acting on carbon-nitrogen (but not peptide) bonds"/>
    <property type="evidence" value="ECO:0007669"/>
    <property type="project" value="InterPro"/>
</dbReference>
<dbReference type="RefSeq" id="WP_245753040.1">
    <property type="nucleotide sequence ID" value="NZ_FOPC01000010.1"/>
</dbReference>
<dbReference type="AlphaFoldDB" id="A0A1I2VSA3"/>
<evidence type="ECO:0000259" key="1">
    <source>
        <dbReference type="Pfam" id="PF01522"/>
    </source>
</evidence>
<dbReference type="Gene3D" id="3.20.20.370">
    <property type="entry name" value="Glycoside hydrolase/deacetylase"/>
    <property type="match status" value="1"/>
</dbReference>
<dbReference type="Pfam" id="PF01522">
    <property type="entry name" value="Polysacc_deac_1"/>
    <property type="match status" value="1"/>
</dbReference>
<keyword evidence="3" id="KW-1185">Reference proteome</keyword>
<evidence type="ECO:0000313" key="2">
    <source>
        <dbReference type="EMBL" id="SFG92042.1"/>
    </source>
</evidence>
<accession>A0A1I2VSA3</accession>
<dbReference type="SUPFAM" id="SSF88713">
    <property type="entry name" value="Glycoside hydrolase/deacetylase"/>
    <property type="match status" value="1"/>
</dbReference>
<gene>
    <name evidence="2" type="ORF">SAMN04487988_110129</name>
</gene>
<dbReference type="Proteomes" id="UP000199642">
    <property type="component" value="Unassembled WGS sequence"/>
</dbReference>
<proteinExistence type="predicted"/>
<dbReference type="EMBL" id="FOPC01000010">
    <property type="protein sequence ID" value="SFG92042.1"/>
    <property type="molecule type" value="Genomic_DNA"/>
</dbReference>
<reference evidence="3" key="1">
    <citation type="submission" date="2016-10" db="EMBL/GenBank/DDBJ databases">
        <authorList>
            <person name="Varghese N."/>
            <person name="Submissions S."/>
        </authorList>
    </citation>
    <scope>NUCLEOTIDE SEQUENCE [LARGE SCALE GENOMIC DNA]</scope>
    <source>
        <strain evidence="3">DSM 19315</strain>
    </source>
</reference>
<protein>
    <submittedName>
        <fullName evidence="2">Polysaccharide deacetylase</fullName>
    </submittedName>
</protein>
<dbReference type="GO" id="GO:0005975">
    <property type="term" value="P:carbohydrate metabolic process"/>
    <property type="evidence" value="ECO:0007669"/>
    <property type="project" value="InterPro"/>
</dbReference>
<dbReference type="InterPro" id="IPR002509">
    <property type="entry name" value="NODB_dom"/>
</dbReference>
<feature type="domain" description="NodB homology" evidence="1">
    <location>
        <begin position="37"/>
        <end position="183"/>
    </location>
</feature>
<organism evidence="2 3">
    <name type="scientific">Algoriphagus hitonicola</name>
    <dbReference type="NCBI Taxonomy" id="435880"/>
    <lineage>
        <taxon>Bacteria</taxon>
        <taxon>Pseudomonadati</taxon>
        <taxon>Bacteroidota</taxon>
        <taxon>Cytophagia</taxon>
        <taxon>Cytophagales</taxon>
        <taxon>Cyclobacteriaceae</taxon>
        <taxon>Algoriphagus</taxon>
    </lineage>
</organism>
<dbReference type="InterPro" id="IPR011330">
    <property type="entry name" value="Glyco_hydro/deAcase_b/a-brl"/>
</dbReference>
<dbReference type="STRING" id="435880.SAMN04487988_110129"/>
<sequence length="337" mass="39140">MLNLERPVIVISLDFELHWGRFDKYSLADYQAYYAGTQYAVPKILRLFEKYKIHATWATVGMLLAKNWEEWESYRPNRLPNYEQPKYSAYEWAKDRPGLNGLFAPDLALDVSQTSGQEIASHTFSHFYTLEKGADLAAFQADLSASKKISQDKLGIEPVSLVFPRNQYDENSIQAAMDLGFKNFRTNPKDWFWENAVEESLAKKIFRTGDTLYPLGKRSSYSEPKISGESIEIPASRLLRPYRKGSVFNQLRIKRIKSELVESCKRNEIYHLWWHPHNFGHLPKENLQVLEDLLIFINELTKSKGLQSMSMNELAENIMNSKKKDKSSDQNFSVNYQ</sequence>